<accession>A0A5E7FQQ2</accession>
<protein>
    <submittedName>
        <fullName evidence="2">Uncharacterized protein</fullName>
    </submittedName>
</protein>
<evidence type="ECO:0000313" key="2">
    <source>
        <dbReference type="EMBL" id="VVO41142.1"/>
    </source>
</evidence>
<feature type="compositionally biased region" description="Basic and acidic residues" evidence="1">
    <location>
        <begin position="9"/>
        <end position="21"/>
    </location>
</feature>
<dbReference type="AlphaFoldDB" id="A0A5E7FQQ2"/>
<evidence type="ECO:0000313" key="3">
    <source>
        <dbReference type="Proteomes" id="UP000379480"/>
    </source>
</evidence>
<dbReference type="Proteomes" id="UP000379480">
    <property type="component" value="Unassembled WGS sequence"/>
</dbReference>
<organism evidence="2 3">
    <name type="scientific">Pseudomonas fluorescens</name>
    <dbReference type="NCBI Taxonomy" id="294"/>
    <lineage>
        <taxon>Bacteria</taxon>
        <taxon>Pseudomonadati</taxon>
        <taxon>Pseudomonadota</taxon>
        <taxon>Gammaproteobacteria</taxon>
        <taxon>Pseudomonadales</taxon>
        <taxon>Pseudomonadaceae</taxon>
        <taxon>Pseudomonas</taxon>
    </lineage>
</organism>
<dbReference type="EMBL" id="CABVHY010000041">
    <property type="protein sequence ID" value="VVO41142.1"/>
    <property type="molecule type" value="Genomic_DNA"/>
</dbReference>
<gene>
    <name evidence="2" type="ORF">PS723_05856</name>
</gene>
<proteinExistence type="predicted"/>
<reference evidence="2 3" key="1">
    <citation type="submission" date="2019-09" db="EMBL/GenBank/DDBJ databases">
        <authorList>
            <person name="Chandra G."/>
            <person name="Truman W A."/>
        </authorList>
    </citation>
    <scope>NUCLEOTIDE SEQUENCE [LARGE SCALE GENOMIC DNA]</scope>
    <source>
        <strain evidence="2">PS723</strain>
    </source>
</reference>
<feature type="region of interest" description="Disordered" evidence="1">
    <location>
        <begin position="1"/>
        <end position="21"/>
    </location>
</feature>
<name>A0A5E7FQQ2_PSEFL</name>
<evidence type="ECO:0000256" key="1">
    <source>
        <dbReference type="SAM" id="MobiDB-lite"/>
    </source>
</evidence>
<sequence>MTFTPSHSLDSERFEARSEMQGHENHQLFEWRQASGDQLFVVMIRSVLGVNCTDNS</sequence>